<dbReference type="Proteomes" id="UP001433268">
    <property type="component" value="Unassembled WGS sequence"/>
</dbReference>
<feature type="compositionally biased region" description="Polar residues" evidence="1">
    <location>
        <begin position="76"/>
        <end position="94"/>
    </location>
</feature>
<dbReference type="EMBL" id="JAQQWN010000007">
    <property type="protein sequence ID" value="KAK8075731.1"/>
    <property type="molecule type" value="Genomic_DNA"/>
</dbReference>
<dbReference type="RefSeq" id="XP_066666671.1">
    <property type="nucleotide sequence ID" value="XM_066814709.1"/>
</dbReference>
<organism evidence="3 4">
    <name type="scientific">Apiospora hydei</name>
    <dbReference type="NCBI Taxonomy" id="1337664"/>
    <lineage>
        <taxon>Eukaryota</taxon>
        <taxon>Fungi</taxon>
        <taxon>Dikarya</taxon>
        <taxon>Ascomycota</taxon>
        <taxon>Pezizomycotina</taxon>
        <taxon>Sordariomycetes</taxon>
        <taxon>Xylariomycetidae</taxon>
        <taxon>Amphisphaeriales</taxon>
        <taxon>Apiosporaceae</taxon>
        <taxon>Apiospora</taxon>
    </lineage>
</organism>
<evidence type="ECO:0000313" key="4">
    <source>
        <dbReference type="Proteomes" id="UP001433268"/>
    </source>
</evidence>
<dbReference type="Gene3D" id="3.90.79.10">
    <property type="entry name" value="Nucleoside Triphosphate Pyrophosphohydrolase"/>
    <property type="match status" value="1"/>
</dbReference>
<dbReference type="GeneID" id="92047769"/>
<sequence>MKSQIKPSMSHLNCSRDQFLAHINKTADPPFDKLTIGAAILRDDGRILLLRRRPDEKHYPNVYEIPGGKVDETDPTIGQSHSSRGPRGVNSQPGTRNVIQLSYVVKVEDTQFQLNPDEHSEGVWATMGMLGELEITDDMKGLIMEALASTQ</sequence>
<dbReference type="InterPro" id="IPR015797">
    <property type="entry name" value="NUDIX_hydrolase-like_dom_sf"/>
</dbReference>
<name>A0ABR1VWU3_9PEZI</name>
<reference evidence="3 4" key="1">
    <citation type="submission" date="2023-01" db="EMBL/GenBank/DDBJ databases">
        <title>Analysis of 21 Apiospora genomes using comparative genomics revels a genus with tremendous synthesis potential of carbohydrate active enzymes and secondary metabolites.</title>
        <authorList>
            <person name="Sorensen T."/>
        </authorList>
    </citation>
    <scope>NUCLEOTIDE SEQUENCE [LARGE SCALE GENOMIC DNA]</scope>
    <source>
        <strain evidence="3 4">CBS 114990</strain>
    </source>
</reference>
<protein>
    <recommendedName>
        <fullName evidence="2">Nudix hydrolase domain-containing protein</fullName>
    </recommendedName>
</protein>
<feature type="domain" description="Nudix hydrolase" evidence="2">
    <location>
        <begin position="34"/>
        <end position="77"/>
    </location>
</feature>
<evidence type="ECO:0000259" key="2">
    <source>
        <dbReference type="Pfam" id="PF00293"/>
    </source>
</evidence>
<evidence type="ECO:0000313" key="3">
    <source>
        <dbReference type="EMBL" id="KAK8075731.1"/>
    </source>
</evidence>
<keyword evidence="4" id="KW-1185">Reference proteome</keyword>
<comment type="caution">
    <text evidence="3">The sequence shown here is derived from an EMBL/GenBank/DDBJ whole genome shotgun (WGS) entry which is preliminary data.</text>
</comment>
<proteinExistence type="predicted"/>
<gene>
    <name evidence="3" type="ORF">PG997_010394</name>
</gene>
<evidence type="ECO:0000256" key="1">
    <source>
        <dbReference type="SAM" id="MobiDB-lite"/>
    </source>
</evidence>
<dbReference type="Pfam" id="PF00293">
    <property type="entry name" value="NUDIX"/>
    <property type="match status" value="1"/>
</dbReference>
<dbReference type="InterPro" id="IPR000086">
    <property type="entry name" value="NUDIX_hydrolase_dom"/>
</dbReference>
<accession>A0ABR1VWU3</accession>
<dbReference type="SUPFAM" id="SSF55811">
    <property type="entry name" value="Nudix"/>
    <property type="match status" value="1"/>
</dbReference>
<feature type="region of interest" description="Disordered" evidence="1">
    <location>
        <begin position="60"/>
        <end position="94"/>
    </location>
</feature>